<protein>
    <submittedName>
        <fullName evidence="1">Uncharacterized protein</fullName>
    </submittedName>
</protein>
<organism evidence="1 2">
    <name type="scientific">Crotalaria pallida</name>
    <name type="common">Smooth rattlebox</name>
    <name type="synonym">Crotalaria striata</name>
    <dbReference type="NCBI Taxonomy" id="3830"/>
    <lineage>
        <taxon>Eukaryota</taxon>
        <taxon>Viridiplantae</taxon>
        <taxon>Streptophyta</taxon>
        <taxon>Embryophyta</taxon>
        <taxon>Tracheophyta</taxon>
        <taxon>Spermatophyta</taxon>
        <taxon>Magnoliopsida</taxon>
        <taxon>eudicotyledons</taxon>
        <taxon>Gunneridae</taxon>
        <taxon>Pentapetalae</taxon>
        <taxon>rosids</taxon>
        <taxon>fabids</taxon>
        <taxon>Fabales</taxon>
        <taxon>Fabaceae</taxon>
        <taxon>Papilionoideae</taxon>
        <taxon>50 kb inversion clade</taxon>
        <taxon>genistoids sensu lato</taxon>
        <taxon>core genistoids</taxon>
        <taxon>Crotalarieae</taxon>
        <taxon>Crotalaria</taxon>
    </lineage>
</organism>
<comment type="caution">
    <text evidence="1">The sequence shown here is derived from an EMBL/GenBank/DDBJ whole genome shotgun (WGS) entry which is preliminary data.</text>
</comment>
<evidence type="ECO:0000313" key="1">
    <source>
        <dbReference type="EMBL" id="KAK7251537.1"/>
    </source>
</evidence>
<sequence>MTVKNGDVWEEEPWKGLTFVTVPEVLREASKRYVGCMIPGTSFHHRRRFVAKYGLHGRGNVKDLYGFSVMVCQYMLSARISSSILLEPLVLVVVNASMLSQLHFDVARILIRTTMREAMNRLLRVCIHGEIFEIHSLEDSFVDFFLSDPVVNKVYEREVTIESFVGSVSLVEGRDEELVSENSVYSLHERFEEDVLEKFDLQNFYDEKDVEDEELSKNMATIMVHSL</sequence>
<dbReference type="Proteomes" id="UP001372338">
    <property type="component" value="Unassembled WGS sequence"/>
</dbReference>
<reference evidence="1 2" key="1">
    <citation type="submission" date="2024-01" db="EMBL/GenBank/DDBJ databases">
        <title>The genomes of 5 underutilized Papilionoideae crops provide insights into root nodulation and disease resistanc.</title>
        <authorList>
            <person name="Yuan L."/>
        </authorList>
    </citation>
    <scope>NUCLEOTIDE SEQUENCE [LARGE SCALE GENOMIC DNA]</scope>
    <source>
        <strain evidence="1">ZHUSHIDOU_FW_LH</strain>
        <tissue evidence="1">Leaf</tissue>
    </source>
</reference>
<evidence type="ECO:0000313" key="2">
    <source>
        <dbReference type="Proteomes" id="UP001372338"/>
    </source>
</evidence>
<accession>A0AAN9EAH7</accession>
<gene>
    <name evidence="1" type="ORF">RIF29_34827</name>
</gene>
<proteinExistence type="predicted"/>
<keyword evidence="2" id="KW-1185">Reference proteome</keyword>
<name>A0AAN9EAH7_CROPI</name>
<dbReference type="AlphaFoldDB" id="A0AAN9EAH7"/>
<dbReference type="EMBL" id="JAYWIO010000007">
    <property type="protein sequence ID" value="KAK7251537.1"/>
    <property type="molecule type" value="Genomic_DNA"/>
</dbReference>